<sequence>MAQSLITLPSETVFVECRAFVFYYDIQLNRWSEVGEPSVYSRIQLLCSRPPGSTGLYRILGRLETTGMISMNTPLTDSVTYVVSTQTWHQIRVHSGLIYGLRVSPESDGMKFAIIIQNTLRSQQGTRNMGNWGMPPEAPPAGPNWGGMPPAATSTGPTIPFAAPAARAPDPASQDGEAHTEGESLTRRLMLFA</sequence>
<feature type="region of interest" description="Disordered" evidence="1">
    <location>
        <begin position="165"/>
        <end position="185"/>
    </location>
</feature>
<dbReference type="AlphaFoldDB" id="A0A9W9Z3B7"/>
<evidence type="ECO:0000256" key="1">
    <source>
        <dbReference type="SAM" id="MobiDB-lite"/>
    </source>
</evidence>
<keyword evidence="2" id="KW-0012">Acyltransferase</keyword>
<name>A0A9W9Z3B7_9CNID</name>
<dbReference type="EC" id="2.3.2.31" evidence="2"/>
<dbReference type="Gene3D" id="2.30.29.30">
    <property type="entry name" value="Pleckstrin-homology domain (PH domain)/Phosphotyrosine-binding domain (PTB)"/>
    <property type="match status" value="1"/>
</dbReference>
<dbReference type="SUPFAM" id="SSF50729">
    <property type="entry name" value="PH domain-like"/>
    <property type="match status" value="1"/>
</dbReference>
<dbReference type="OrthoDB" id="10432268at2759"/>
<dbReference type="EMBL" id="MU826827">
    <property type="protein sequence ID" value="KAJ7374583.1"/>
    <property type="molecule type" value="Genomic_DNA"/>
</dbReference>
<proteinExistence type="predicted"/>
<evidence type="ECO:0000313" key="2">
    <source>
        <dbReference type="EMBL" id="KAJ7374583.1"/>
    </source>
</evidence>
<dbReference type="GO" id="GO:0061630">
    <property type="term" value="F:ubiquitin protein ligase activity"/>
    <property type="evidence" value="ECO:0007669"/>
    <property type="project" value="UniProtKB-EC"/>
</dbReference>
<comment type="caution">
    <text evidence="2">The sequence shown here is derived from an EMBL/GenBank/DDBJ whole genome shotgun (WGS) entry which is preliminary data.</text>
</comment>
<dbReference type="InterPro" id="IPR011993">
    <property type="entry name" value="PH-like_dom_sf"/>
</dbReference>
<gene>
    <name evidence="2" type="primary">RBCK1</name>
    <name evidence="2" type="ORF">OS493_004921</name>
</gene>
<keyword evidence="3" id="KW-1185">Reference proteome</keyword>
<evidence type="ECO:0000313" key="3">
    <source>
        <dbReference type="Proteomes" id="UP001163046"/>
    </source>
</evidence>
<dbReference type="Proteomes" id="UP001163046">
    <property type="component" value="Unassembled WGS sequence"/>
</dbReference>
<accession>A0A9W9Z3B7</accession>
<protein>
    <submittedName>
        <fullName evidence="2">RanBP-type and C3HC4-type zinc finger-containing protein 1</fullName>
        <ecNumber evidence="2">2.3.2.31</ecNumber>
    </submittedName>
</protein>
<reference evidence="2" key="1">
    <citation type="submission" date="2023-01" db="EMBL/GenBank/DDBJ databases">
        <title>Genome assembly of the deep-sea coral Lophelia pertusa.</title>
        <authorList>
            <person name="Herrera S."/>
            <person name="Cordes E."/>
        </authorList>
    </citation>
    <scope>NUCLEOTIDE SEQUENCE</scope>
    <source>
        <strain evidence="2">USNM1676648</strain>
        <tissue evidence="2">Polyp</tissue>
    </source>
</reference>
<keyword evidence="2" id="KW-0808">Transferase</keyword>
<feature type="compositionally biased region" description="Basic and acidic residues" evidence="1">
    <location>
        <begin position="176"/>
        <end position="185"/>
    </location>
</feature>
<organism evidence="2 3">
    <name type="scientific">Desmophyllum pertusum</name>
    <dbReference type="NCBI Taxonomy" id="174260"/>
    <lineage>
        <taxon>Eukaryota</taxon>
        <taxon>Metazoa</taxon>
        <taxon>Cnidaria</taxon>
        <taxon>Anthozoa</taxon>
        <taxon>Hexacorallia</taxon>
        <taxon>Scleractinia</taxon>
        <taxon>Caryophylliina</taxon>
        <taxon>Caryophylliidae</taxon>
        <taxon>Desmophyllum</taxon>
    </lineage>
</organism>